<protein>
    <submittedName>
        <fullName evidence="2">Flagellar protein FlaG</fullName>
    </submittedName>
</protein>
<name>A0A4U6R5P1_9GAMM</name>
<dbReference type="InterPro" id="IPR005186">
    <property type="entry name" value="FlaG"/>
</dbReference>
<keyword evidence="2" id="KW-0969">Cilium</keyword>
<keyword evidence="3" id="KW-1185">Reference proteome</keyword>
<organism evidence="2 3">
    <name type="scientific">Marinobacter panjinensis</name>
    <dbReference type="NCBI Taxonomy" id="2576384"/>
    <lineage>
        <taxon>Bacteria</taxon>
        <taxon>Pseudomonadati</taxon>
        <taxon>Pseudomonadota</taxon>
        <taxon>Gammaproteobacteria</taxon>
        <taxon>Pseudomonadales</taxon>
        <taxon>Marinobacteraceae</taxon>
        <taxon>Marinobacter</taxon>
    </lineage>
</organism>
<dbReference type="Gene3D" id="3.30.160.170">
    <property type="entry name" value="FlaG-like"/>
    <property type="match status" value="1"/>
</dbReference>
<dbReference type="SUPFAM" id="SSF160214">
    <property type="entry name" value="FlaG-like"/>
    <property type="match status" value="1"/>
</dbReference>
<evidence type="ECO:0000256" key="1">
    <source>
        <dbReference type="SAM" id="MobiDB-lite"/>
    </source>
</evidence>
<dbReference type="RefSeq" id="WP_137435030.1">
    <property type="nucleotide sequence ID" value="NZ_JANRHC010000001.1"/>
</dbReference>
<dbReference type="PANTHER" id="PTHR37166:SF1">
    <property type="entry name" value="PROTEIN FLAG"/>
    <property type="match status" value="1"/>
</dbReference>
<dbReference type="OrthoDB" id="5741693at2"/>
<dbReference type="PANTHER" id="PTHR37166">
    <property type="entry name" value="PROTEIN FLAG"/>
    <property type="match status" value="1"/>
</dbReference>
<dbReference type="AlphaFoldDB" id="A0A4U6R5P1"/>
<reference evidence="2 3" key="1">
    <citation type="submission" date="2019-05" db="EMBL/GenBank/DDBJ databases">
        <title>Marinobacter panjinensis sp. nov., a moderately halophilic bacterium isolated from sea tidal flat environment.</title>
        <authorList>
            <person name="Yang W."/>
            <person name="An M."/>
            <person name="He W."/>
            <person name="Luo X."/>
            <person name="Zhu L."/>
            <person name="Chen G."/>
            <person name="Zhang Y."/>
            <person name="Wang Y."/>
        </authorList>
    </citation>
    <scope>NUCLEOTIDE SEQUENCE [LARGE SCALE GENOMIC DNA]</scope>
    <source>
        <strain evidence="2 3">PJ-16</strain>
    </source>
</reference>
<accession>A0A4U6R5P1</accession>
<keyword evidence="2" id="KW-0966">Cell projection</keyword>
<dbReference type="InterPro" id="IPR035924">
    <property type="entry name" value="FlaG-like_sf"/>
</dbReference>
<keyword evidence="2" id="KW-0282">Flagellum</keyword>
<evidence type="ECO:0000313" key="3">
    <source>
        <dbReference type="Proteomes" id="UP000308488"/>
    </source>
</evidence>
<proteinExistence type="predicted"/>
<evidence type="ECO:0000313" key="2">
    <source>
        <dbReference type="EMBL" id="TKV67616.1"/>
    </source>
</evidence>
<feature type="compositionally biased region" description="Polar residues" evidence="1">
    <location>
        <begin position="25"/>
        <end position="37"/>
    </location>
</feature>
<dbReference type="Pfam" id="PF03646">
    <property type="entry name" value="FlaG"/>
    <property type="match status" value="1"/>
</dbReference>
<comment type="caution">
    <text evidence="2">The sequence shown here is derived from an EMBL/GenBank/DDBJ whole genome shotgun (WGS) entry which is preliminary data.</text>
</comment>
<dbReference type="Proteomes" id="UP000308488">
    <property type="component" value="Unassembled WGS sequence"/>
</dbReference>
<feature type="compositionally biased region" description="Polar residues" evidence="1">
    <location>
        <begin position="50"/>
        <end position="62"/>
    </location>
</feature>
<gene>
    <name evidence="2" type="ORF">FDP08_05690</name>
</gene>
<dbReference type="EMBL" id="SZYH01000001">
    <property type="protein sequence ID" value="TKV67616.1"/>
    <property type="molecule type" value="Genomic_DNA"/>
</dbReference>
<feature type="compositionally biased region" description="Basic and acidic residues" evidence="1">
    <location>
        <begin position="64"/>
        <end position="79"/>
    </location>
</feature>
<feature type="region of interest" description="Disordered" evidence="1">
    <location>
        <begin position="1"/>
        <end position="79"/>
    </location>
</feature>
<sequence>MNDVNLNSPDLKLVRSSDQAPVRAMSSSQAEGRNASAQVAPLSAGRADRAQSSSQAPNQGEQPSKAERLENRNQAQREKLDDAVSQLNDFVQNVQRDLQFEVDNDLGQTIVKVVDQSTQEVIRQIPDEVALRLAKNLQQDEPLTLFNIKV</sequence>